<accession>A0AAD7ZJV2</accession>
<protein>
    <submittedName>
        <fullName evidence="1">Uncharacterized protein</fullName>
    </submittedName>
</protein>
<dbReference type="Proteomes" id="UP001233999">
    <property type="component" value="Unassembled WGS sequence"/>
</dbReference>
<feature type="non-terminal residue" evidence="1">
    <location>
        <position position="1"/>
    </location>
</feature>
<evidence type="ECO:0000313" key="1">
    <source>
        <dbReference type="EMBL" id="KAJ9582049.1"/>
    </source>
</evidence>
<feature type="non-terminal residue" evidence="1">
    <location>
        <position position="68"/>
    </location>
</feature>
<dbReference type="EMBL" id="JASPKZ010007831">
    <property type="protein sequence ID" value="KAJ9582049.1"/>
    <property type="molecule type" value="Genomic_DNA"/>
</dbReference>
<reference evidence="1" key="2">
    <citation type="submission" date="2023-05" db="EMBL/GenBank/DDBJ databases">
        <authorList>
            <person name="Fouks B."/>
        </authorList>
    </citation>
    <scope>NUCLEOTIDE SEQUENCE</scope>
    <source>
        <strain evidence="1">Stay&amp;Tobe</strain>
        <tissue evidence="1">Testes</tissue>
    </source>
</reference>
<gene>
    <name evidence="1" type="ORF">L9F63_003632</name>
</gene>
<comment type="caution">
    <text evidence="1">The sequence shown here is derived from an EMBL/GenBank/DDBJ whole genome shotgun (WGS) entry which is preliminary data.</text>
</comment>
<sequence>PTYTETLKCIGYDITLYFTTQGSITEPVTKSQNARYAHSSFRLPLFLNPSGMSVTLRPHMMLNRVSQL</sequence>
<evidence type="ECO:0000313" key="2">
    <source>
        <dbReference type="Proteomes" id="UP001233999"/>
    </source>
</evidence>
<reference evidence="1" key="1">
    <citation type="journal article" date="2023" name="IScience">
        <title>Live-bearing cockroach genome reveals convergent evolutionary mechanisms linked to viviparity in insects and beyond.</title>
        <authorList>
            <person name="Fouks B."/>
            <person name="Harrison M.C."/>
            <person name="Mikhailova A.A."/>
            <person name="Marchal E."/>
            <person name="English S."/>
            <person name="Carruthers M."/>
            <person name="Jennings E.C."/>
            <person name="Chiamaka E.L."/>
            <person name="Frigard R.A."/>
            <person name="Pippel M."/>
            <person name="Attardo G.M."/>
            <person name="Benoit J.B."/>
            <person name="Bornberg-Bauer E."/>
            <person name="Tobe S.S."/>
        </authorList>
    </citation>
    <scope>NUCLEOTIDE SEQUENCE</scope>
    <source>
        <strain evidence="1">Stay&amp;Tobe</strain>
    </source>
</reference>
<dbReference type="AlphaFoldDB" id="A0AAD7ZJV2"/>
<keyword evidence="2" id="KW-1185">Reference proteome</keyword>
<name>A0AAD7ZJV2_DIPPU</name>
<organism evidence="1 2">
    <name type="scientific">Diploptera punctata</name>
    <name type="common">Pacific beetle cockroach</name>
    <dbReference type="NCBI Taxonomy" id="6984"/>
    <lineage>
        <taxon>Eukaryota</taxon>
        <taxon>Metazoa</taxon>
        <taxon>Ecdysozoa</taxon>
        <taxon>Arthropoda</taxon>
        <taxon>Hexapoda</taxon>
        <taxon>Insecta</taxon>
        <taxon>Pterygota</taxon>
        <taxon>Neoptera</taxon>
        <taxon>Polyneoptera</taxon>
        <taxon>Dictyoptera</taxon>
        <taxon>Blattodea</taxon>
        <taxon>Blaberoidea</taxon>
        <taxon>Blaberidae</taxon>
        <taxon>Diplopterinae</taxon>
        <taxon>Diploptera</taxon>
    </lineage>
</organism>
<proteinExistence type="predicted"/>